<keyword evidence="1" id="KW-0812">Transmembrane</keyword>
<dbReference type="EMBL" id="CP006917">
    <property type="protein sequence ID" value="AHC39008.1"/>
    <property type="molecule type" value="Genomic_DNA"/>
</dbReference>
<dbReference type="OrthoDB" id="7162993at2"/>
<gene>
    <name evidence="2" type="ORF">EMUR_00865</name>
</gene>
<proteinExistence type="predicted"/>
<reference evidence="2 3" key="1">
    <citation type="journal article" date="2014" name="Genome Announc.">
        <title>Complete Genome Sequence of Ehrlichia muris Strain AS145T, a Model Monocytotropic Ehrlichia Strain.</title>
        <authorList>
            <person name="Thirumalapura N.R."/>
            <person name="Qin X."/>
            <person name="Kuriakose J.A."/>
            <person name="Walker D.H."/>
        </authorList>
    </citation>
    <scope>NUCLEOTIDE SEQUENCE [LARGE SCALE GENOMIC DNA]</scope>
    <source>
        <strain evidence="3">AS154</strain>
    </source>
</reference>
<keyword evidence="3" id="KW-1185">Reference proteome</keyword>
<dbReference type="STRING" id="1423892.EMUR_00865"/>
<keyword evidence="1" id="KW-1133">Transmembrane helix</keyword>
<organism evidence="2 3">
    <name type="scientific">Ehrlichia muris AS145</name>
    <dbReference type="NCBI Taxonomy" id="1423892"/>
    <lineage>
        <taxon>Bacteria</taxon>
        <taxon>Pseudomonadati</taxon>
        <taxon>Pseudomonadota</taxon>
        <taxon>Alphaproteobacteria</taxon>
        <taxon>Rickettsiales</taxon>
        <taxon>Anaplasmataceae</taxon>
        <taxon>Ehrlichia</taxon>
    </lineage>
</organism>
<dbReference type="KEGG" id="emr:EMUR_00865"/>
<feature type="transmembrane region" description="Helical" evidence="1">
    <location>
        <begin position="5"/>
        <end position="24"/>
    </location>
</feature>
<dbReference type="Proteomes" id="UP000018689">
    <property type="component" value="Chromosome"/>
</dbReference>
<name>V9R6S0_9RICK</name>
<sequence length="205" mass="24105">MQVIYVVNIILMFCMTGILLHHFYNINDDKVVEFGLLDHVEFVKISSYFPRNAKQKMKLFPIDDGSISVVDLQDWYYRLLEQEDSLKNKEILLRTVEQHNNEQVLYLEEMKRKLVSLINIDDQNYDEKVYSLVKIYESMPVKLAAEIFGLLDTNLLMLITNYIDKSTLSDILLHVDPNMIEKIKELSTDISKQCYCNNNIIKSRV</sequence>
<evidence type="ECO:0000256" key="1">
    <source>
        <dbReference type="SAM" id="Phobius"/>
    </source>
</evidence>
<protein>
    <submittedName>
        <fullName evidence="2">Uncharacterized protein</fullName>
    </submittedName>
</protein>
<dbReference type="SUPFAM" id="SSF158791">
    <property type="entry name" value="MgtE N-terminal domain-like"/>
    <property type="match status" value="1"/>
</dbReference>
<accession>V9R6S0</accession>
<evidence type="ECO:0000313" key="2">
    <source>
        <dbReference type="EMBL" id="AHC39008.1"/>
    </source>
</evidence>
<dbReference type="PATRIC" id="fig|1423892.3.peg.175"/>
<keyword evidence="1" id="KW-0472">Membrane</keyword>
<dbReference type="AlphaFoldDB" id="V9R6S0"/>
<evidence type="ECO:0000313" key="3">
    <source>
        <dbReference type="Proteomes" id="UP000018689"/>
    </source>
</evidence>
<dbReference type="HOGENOM" id="CLU_1330213_0_0_5"/>